<dbReference type="PIRSF" id="PIRSF024492">
    <property type="entry name" value="UCP024492"/>
    <property type="match status" value="1"/>
</dbReference>
<organism evidence="1 2">
    <name type="scientific">Muricoccus vinaceus</name>
    <dbReference type="NCBI Taxonomy" id="424704"/>
    <lineage>
        <taxon>Bacteria</taxon>
        <taxon>Pseudomonadati</taxon>
        <taxon>Pseudomonadota</taxon>
        <taxon>Alphaproteobacteria</taxon>
        <taxon>Acetobacterales</taxon>
        <taxon>Roseomonadaceae</taxon>
        <taxon>Muricoccus</taxon>
    </lineage>
</organism>
<proteinExistence type="predicted"/>
<dbReference type="EMBL" id="JBHLVZ010000037">
    <property type="protein sequence ID" value="MFC0386773.1"/>
    <property type="molecule type" value="Genomic_DNA"/>
</dbReference>
<dbReference type="InterPro" id="IPR014519">
    <property type="entry name" value="UCP024492"/>
</dbReference>
<comment type="caution">
    <text evidence="1">The sequence shown here is derived from an EMBL/GenBank/DDBJ whole genome shotgun (WGS) entry which is preliminary data.</text>
</comment>
<evidence type="ECO:0000313" key="2">
    <source>
        <dbReference type="Proteomes" id="UP001589789"/>
    </source>
</evidence>
<name>A0ABV6IW09_9PROT</name>
<dbReference type="InterPro" id="IPR007438">
    <property type="entry name" value="DUF488"/>
</dbReference>
<dbReference type="PANTHER" id="PTHR39337">
    <property type="entry name" value="BLR5642 PROTEIN"/>
    <property type="match status" value="1"/>
</dbReference>
<protein>
    <submittedName>
        <fullName evidence="1">DUF488 family protein</fullName>
    </submittedName>
</protein>
<gene>
    <name evidence="1" type="ORF">ACFFIC_14630</name>
</gene>
<dbReference type="RefSeq" id="WP_377051551.1">
    <property type="nucleotide sequence ID" value="NZ_JBHLVZ010000037.1"/>
</dbReference>
<evidence type="ECO:0000313" key="1">
    <source>
        <dbReference type="EMBL" id="MFC0386773.1"/>
    </source>
</evidence>
<dbReference type="PANTHER" id="PTHR39337:SF1">
    <property type="entry name" value="BLR5642 PROTEIN"/>
    <property type="match status" value="1"/>
</dbReference>
<dbReference type="Proteomes" id="UP001589789">
    <property type="component" value="Unassembled WGS sequence"/>
</dbReference>
<sequence length="172" mass="18639">MTLVMSKRQPSFLATIGYEGVVLDAFIAALHEAGIKRLLDVRELPLSRRRGFSKTGLSLALTGAGIEYVHLRGLGDPKEGRDAARSGDMVRFRRVFGRHMRSPEAKADLAVAAELVAGGNTCLMCFERNHADCHRNIVAEAISATLPVSIRHLRVASASSEPTRRASALECA</sequence>
<reference evidence="1 2" key="1">
    <citation type="submission" date="2024-09" db="EMBL/GenBank/DDBJ databases">
        <authorList>
            <person name="Sun Q."/>
            <person name="Mori K."/>
        </authorList>
    </citation>
    <scope>NUCLEOTIDE SEQUENCE [LARGE SCALE GENOMIC DNA]</scope>
    <source>
        <strain evidence="1 2">CCM 7468</strain>
    </source>
</reference>
<accession>A0ABV6IW09</accession>
<dbReference type="Pfam" id="PF04343">
    <property type="entry name" value="DUF488"/>
    <property type="match status" value="1"/>
</dbReference>
<keyword evidence="2" id="KW-1185">Reference proteome</keyword>